<accession>A0A917N2H2</accession>
<dbReference type="NCBIfam" id="TIGR02474">
    <property type="entry name" value="pec_lyase"/>
    <property type="match status" value="1"/>
</dbReference>
<feature type="signal peptide" evidence="1">
    <location>
        <begin position="1"/>
        <end position="20"/>
    </location>
</feature>
<evidence type="ECO:0000313" key="2">
    <source>
        <dbReference type="EMBL" id="GGI51950.1"/>
    </source>
</evidence>
<reference evidence="2" key="1">
    <citation type="journal article" date="2014" name="Int. J. Syst. Evol. Microbiol.">
        <title>Complete genome sequence of Corynebacterium casei LMG S-19264T (=DSM 44701T), isolated from a smear-ripened cheese.</title>
        <authorList>
            <consortium name="US DOE Joint Genome Institute (JGI-PGF)"/>
            <person name="Walter F."/>
            <person name="Albersmeier A."/>
            <person name="Kalinowski J."/>
            <person name="Ruckert C."/>
        </authorList>
    </citation>
    <scope>NUCLEOTIDE SEQUENCE</scope>
    <source>
        <strain evidence="2">CCM 8711</strain>
    </source>
</reference>
<reference evidence="2" key="2">
    <citation type="submission" date="2020-09" db="EMBL/GenBank/DDBJ databases">
        <authorList>
            <person name="Sun Q."/>
            <person name="Sedlacek I."/>
        </authorList>
    </citation>
    <scope>NUCLEOTIDE SEQUENCE</scope>
    <source>
        <strain evidence="2">CCM 8711</strain>
    </source>
</reference>
<organism evidence="2 3">
    <name type="scientific">Mucilaginibacter galii</name>
    <dbReference type="NCBI Taxonomy" id="2005073"/>
    <lineage>
        <taxon>Bacteria</taxon>
        <taxon>Pseudomonadati</taxon>
        <taxon>Bacteroidota</taxon>
        <taxon>Sphingobacteriia</taxon>
        <taxon>Sphingobacteriales</taxon>
        <taxon>Sphingobacteriaceae</taxon>
        <taxon>Mucilaginibacter</taxon>
    </lineage>
</organism>
<dbReference type="InterPro" id="IPR012669">
    <property type="entry name" value="Pectate_lyase"/>
</dbReference>
<evidence type="ECO:0000256" key="1">
    <source>
        <dbReference type="SAM" id="SignalP"/>
    </source>
</evidence>
<evidence type="ECO:0000313" key="3">
    <source>
        <dbReference type="Proteomes" id="UP000662074"/>
    </source>
</evidence>
<keyword evidence="1" id="KW-0732">Signal</keyword>
<keyword evidence="3" id="KW-1185">Reference proteome</keyword>
<dbReference type="EMBL" id="BMDO01000009">
    <property type="protein sequence ID" value="GGI51950.1"/>
    <property type="molecule type" value="Genomic_DNA"/>
</dbReference>
<sequence>MKRLYQLVIALVLSVSGAFAQNTQPATDPVAENMLLYQRNVGGWPKAVGEVKVDYNKTLTEEQKAATKAGTNRIDATIDNAATFKEINYLVNAYAKTNNKTYLQSAEKGIRFLLKAQYANGGWPQYYPDSALYRSQITFNDDAMIHVMQILDNVANRAKGFEVVDQALVAPSADAVKRGIDCILKTQAKVDGKLTAWNQQYDKRTLQPVAARKFELVGLSASESASIVEFLMHVPSPSADIKQAVKSAVAWFDAVKLTGYRFDHIQDDKQPTKRDGVLVDDPSSVIWSRYYEIGTNRPFFSGRDGVKKYNLTEVENERRQGYAWYGTWPKKIMVKDYATWAKKYNVN</sequence>
<name>A0A917N2H2_9SPHI</name>
<feature type="chain" id="PRO_5037724910" evidence="1">
    <location>
        <begin position="21"/>
        <end position="347"/>
    </location>
</feature>
<comment type="caution">
    <text evidence="2">The sequence shown here is derived from an EMBL/GenBank/DDBJ whole genome shotgun (WGS) entry which is preliminary data.</text>
</comment>
<dbReference type="AlphaFoldDB" id="A0A917N2H2"/>
<dbReference type="Pfam" id="PF09492">
    <property type="entry name" value="Pec_lyase"/>
    <property type="match status" value="1"/>
</dbReference>
<dbReference type="Gene3D" id="1.50.10.20">
    <property type="match status" value="1"/>
</dbReference>
<dbReference type="SUPFAM" id="SSF81853">
    <property type="entry name" value="Family 10 polysaccharide lyase"/>
    <property type="match status" value="1"/>
</dbReference>
<dbReference type="GO" id="GO:0016829">
    <property type="term" value="F:lyase activity"/>
    <property type="evidence" value="ECO:0007669"/>
    <property type="project" value="UniProtKB-KW"/>
</dbReference>
<gene>
    <name evidence="2" type="ORF">GCM10011425_31620</name>
</gene>
<dbReference type="Proteomes" id="UP000662074">
    <property type="component" value="Unassembled WGS sequence"/>
</dbReference>
<proteinExistence type="predicted"/>
<keyword evidence="2" id="KW-0456">Lyase</keyword>
<protein>
    <submittedName>
        <fullName evidence="2">Pectate lyase</fullName>
    </submittedName>
</protein>
<dbReference type="RefSeq" id="WP_188418055.1">
    <property type="nucleotide sequence ID" value="NZ_BMDO01000009.1"/>
</dbReference>